<dbReference type="SUPFAM" id="SSF48403">
    <property type="entry name" value="Ankyrin repeat"/>
    <property type="match status" value="1"/>
</dbReference>
<dbReference type="Proteomes" id="UP000588647">
    <property type="component" value="Unassembled WGS sequence"/>
</dbReference>
<dbReference type="InterPro" id="IPR036770">
    <property type="entry name" value="Ankyrin_rpt-contain_sf"/>
</dbReference>
<evidence type="ECO:0000313" key="2">
    <source>
        <dbReference type="Proteomes" id="UP000588647"/>
    </source>
</evidence>
<proteinExistence type="predicted"/>
<dbReference type="EMBL" id="JACIEM010000003">
    <property type="protein sequence ID" value="MBB4003221.1"/>
    <property type="molecule type" value="Genomic_DNA"/>
</dbReference>
<protein>
    <submittedName>
        <fullName evidence="1">Ankyrin repeat protein</fullName>
    </submittedName>
</protein>
<dbReference type="AlphaFoldDB" id="A0A7W6HDM0"/>
<name>A0A7W6HDM0_9HYPH</name>
<keyword evidence="2" id="KW-1185">Reference proteome</keyword>
<accession>A0A7W6HDM0</accession>
<gene>
    <name evidence="1" type="ORF">GGR03_002302</name>
</gene>
<dbReference type="Gene3D" id="1.25.40.20">
    <property type="entry name" value="Ankyrin repeat-containing domain"/>
    <property type="match status" value="1"/>
</dbReference>
<sequence>MEGGEDVDQRLFNRDTPAIMAASSQSWDIVLYLLQAGADPALGNRKGLTVATLAKTSRVASHTKALQDLAKVKKILASKGLL</sequence>
<organism evidence="1 2">
    <name type="scientific">Aurantimonas endophytica</name>
    <dbReference type="NCBI Taxonomy" id="1522175"/>
    <lineage>
        <taxon>Bacteria</taxon>
        <taxon>Pseudomonadati</taxon>
        <taxon>Pseudomonadota</taxon>
        <taxon>Alphaproteobacteria</taxon>
        <taxon>Hyphomicrobiales</taxon>
        <taxon>Aurantimonadaceae</taxon>
        <taxon>Aurantimonas</taxon>
    </lineage>
</organism>
<comment type="caution">
    <text evidence="1">The sequence shown here is derived from an EMBL/GenBank/DDBJ whole genome shotgun (WGS) entry which is preliminary data.</text>
</comment>
<reference evidence="1 2" key="1">
    <citation type="submission" date="2020-08" db="EMBL/GenBank/DDBJ databases">
        <title>Genomic Encyclopedia of Type Strains, Phase IV (KMG-IV): sequencing the most valuable type-strain genomes for metagenomic binning, comparative biology and taxonomic classification.</title>
        <authorList>
            <person name="Goeker M."/>
        </authorList>
    </citation>
    <scope>NUCLEOTIDE SEQUENCE [LARGE SCALE GENOMIC DNA]</scope>
    <source>
        <strain evidence="1 2">DSM 103570</strain>
    </source>
</reference>
<evidence type="ECO:0000313" key="1">
    <source>
        <dbReference type="EMBL" id="MBB4003221.1"/>
    </source>
</evidence>